<evidence type="ECO:0000313" key="3">
    <source>
        <dbReference type="Proteomes" id="UP000240883"/>
    </source>
</evidence>
<dbReference type="InterPro" id="IPR010730">
    <property type="entry name" value="HET"/>
</dbReference>
<keyword evidence="3" id="KW-1185">Reference proteome</keyword>
<feature type="non-terminal residue" evidence="2">
    <location>
        <position position="1"/>
    </location>
</feature>
<proteinExistence type="predicted"/>
<dbReference type="PANTHER" id="PTHR33112:SF10">
    <property type="entry name" value="TOL"/>
    <property type="match status" value="1"/>
</dbReference>
<dbReference type="OrthoDB" id="2958217at2759"/>
<evidence type="ECO:0000313" key="2">
    <source>
        <dbReference type="EMBL" id="PSN61248.1"/>
    </source>
</evidence>
<dbReference type="Pfam" id="PF06985">
    <property type="entry name" value="HET"/>
    <property type="match status" value="1"/>
</dbReference>
<name>A0A2T2N896_CORCC</name>
<dbReference type="STRING" id="1448308.A0A2T2N896"/>
<protein>
    <recommendedName>
        <fullName evidence="1">Heterokaryon incompatibility domain-containing protein</fullName>
    </recommendedName>
</protein>
<reference evidence="2 3" key="1">
    <citation type="journal article" date="2018" name="Front. Microbiol.">
        <title>Genome-Wide Analysis of Corynespora cassiicola Leaf Fall Disease Putative Effectors.</title>
        <authorList>
            <person name="Lopez D."/>
            <person name="Ribeiro S."/>
            <person name="Label P."/>
            <person name="Fumanal B."/>
            <person name="Venisse J.S."/>
            <person name="Kohler A."/>
            <person name="de Oliveira R.R."/>
            <person name="Labutti K."/>
            <person name="Lipzen A."/>
            <person name="Lail K."/>
            <person name="Bauer D."/>
            <person name="Ohm R.A."/>
            <person name="Barry K.W."/>
            <person name="Spatafora J."/>
            <person name="Grigoriev I.V."/>
            <person name="Martin F.M."/>
            <person name="Pujade-Renaud V."/>
        </authorList>
    </citation>
    <scope>NUCLEOTIDE SEQUENCE [LARGE SCALE GENOMIC DNA]</scope>
    <source>
        <strain evidence="2 3">Philippines</strain>
    </source>
</reference>
<accession>A0A2T2N896</accession>
<sequence>ITAELGIGYLWADSMCIIQDDSKDWENQSSQMGLIFARSLCTLAAIDAFSGQTNEDQGLVRSVWNTRGWILQERLLSKRILYFTKEQLLWECPQGIFDESS</sequence>
<dbReference type="PANTHER" id="PTHR33112">
    <property type="entry name" value="DOMAIN PROTEIN, PUTATIVE-RELATED"/>
    <property type="match status" value="1"/>
</dbReference>
<evidence type="ECO:0000259" key="1">
    <source>
        <dbReference type="Pfam" id="PF06985"/>
    </source>
</evidence>
<dbReference type="AlphaFoldDB" id="A0A2T2N896"/>
<feature type="domain" description="Heterokaryon incompatibility" evidence="1">
    <location>
        <begin position="3"/>
        <end position="48"/>
    </location>
</feature>
<dbReference type="Proteomes" id="UP000240883">
    <property type="component" value="Unassembled WGS sequence"/>
</dbReference>
<dbReference type="EMBL" id="KZ678145">
    <property type="protein sequence ID" value="PSN61248.1"/>
    <property type="molecule type" value="Genomic_DNA"/>
</dbReference>
<organism evidence="2 3">
    <name type="scientific">Corynespora cassiicola Philippines</name>
    <dbReference type="NCBI Taxonomy" id="1448308"/>
    <lineage>
        <taxon>Eukaryota</taxon>
        <taxon>Fungi</taxon>
        <taxon>Dikarya</taxon>
        <taxon>Ascomycota</taxon>
        <taxon>Pezizomycotina</taxon>
        <taxon>Dothideomycetes</taxon>
        <taxon>Pleosporomycetidae</taxon>
        <taxon>Pleosporales</taxon>
        <taxon>Corynesporascaceae</taxon>
        <taxon>Corynespora</taxon>
    </lineage>
</organism>
<feature type="non-terminal residue" evidence="2">
    <location>
        <position position="101"/>
    </location>
</feature>
<gene>
    <name evidence="2" type="ORF">BS50DRAFT_448043</name>
</gene>